<reference evidence="1 2" key="1">
    <citation type="submission" date="2019-11" db="EMBL/GenBank/DDBJ databases">
        <title>Whole-genome sequence of Rhodoplanes serenus DSM 18633, type strain.</title>
        <authorList>
            <person name="Kyndt J.A."/>
            <person name="Meyer T.E."/>
        </authorList>
    </citation>
    <scope>NUCLEOTIDE SEQUENCE [LARGE SCALE GENOMIC DNA]</scope>
    <source>
        <strain evidence="1 2">DSM 18633</strain>
    </source>
</reference>
<evidence type="ECO:0000313" key="2">
    <source>
        <dbReference type="Proteomes" id="UP000438991"/>
    </source>
</evidence>
<evidence type="ECO:0008006" key="3">
    <source>
        <dbReference type="Google" id="ProtNLM"/>
    </source>
</evidence>
<accession>A0A9X4XGP3</accession>
<proteinExistence type="predicted"/>
<name>A0A9X4XGP3_9BRAD</name>
<organism evidence="1 2">
    <name type="scientific">Rhodoplanes serenus</name>
    <dbReference type="NCBI Taxonomy" id="200615"/>
    <lineage>
        <taxon>Bacteria</taxon>
        <taxon>Pseudomonadati</taxon>
        <taxon>Pseudomonadota</taxon>
        <taxon>Alphaproteobacteria</taxon>
        <taxon>Hyphomicrobiales</taxon>
        <taxon>Nitrobacteraceae</taxon>
        <taxon>Rhodoplanes</taxon>
    </lineage>
</organism>
<protein>
    <recommendedName>
        <fullName evidence="3">DUF4164 family protein</fullName>
    </recommendedName>
</protein>
<comment type="caution">
    <text evidence="1">The sequence shown here is derived from an EMBL/GenBank/DDBJ whole genome shotgun (WGS) entry which is preliminary data.</text>
</comment>
<dbReference type="Proteomes" id="UP000438991">
    <property type="component" value="Unassembled WGS sequence"/>
</dbReference>
<gene>
    <name evidence="1" type="ORF">GJ689_00300</name>
</gene>
<dbReference type="RefSeq" id="WP_155478215.1">
    <property type="nucleotide sequence ID" value="NZ_WNKV01000001.1"/>
</dbReference>
<dbReference type="AlphaFoldDB" id="A0A9X4XGP3"/>
<dbReference type="EMBL" id="WNKV01000001">
    <property type="protein sequence ID" value="MTW14655.1"/>
    <property type="molecule type" value="Genomic_DNA"/>
</dbReference>
<evidence type="ECO:0000313" key="1">
    <source>
        <dbReference type="EMBL" id="MTW14655.1"/>
    </source>
</evidence>
<sequence>MTEPENQTLHLLREIREAIGSLDTRVQRLDSKVDHNHAELTERLDRQRQAVVGESVLGRYAAAEVEDRLAQIERRLSALERRG</sequence>